<dbReference type="Pfam" id="PF22752">
    <property type="entry name" value="DUF488-N3i"/>
    <property type="match status" value="1"/>
</dbReference>
<reference evidence="1 2" key="1">
    <citation type="submission" date="2020-04" db="EMBL/GenBank/DDBJ databases">
        <title>MicrobeNet Type strains.</title>
        <authorList>
            <person name="Nicholson A.C."/>
        </authorList>
    </citation>
    <scope>NUCLEOTIDE SEQUENCE [LARGE SCALE GENOMIC DNA]</scope>
    <source>
        <strain evidence="1 2">DSM 44445</strain>
    </source>
</reference>
<dbReference type="InterPro" id="IPR052552">
    <property type="entry name" value="YeaO-like"/>
</dbReference>
<gene>
    <name evidence="1" type="ORF">HGA07_17165</name>
</gene>
<dbReference type="EMBL" id="JAAXPE010000017">
    <property type="protein sequence ID" value="NKY87353.1"/>
    <property type="molecule type" value="Genomic_DNA"/>
</dbReference>
<comment type="caution">
    <text evidence="1">The sequence shown here is derived from an EMBL/GenBank/DDBJ whole genome shotgun (WGS) entry which is preliminary data.</text>
</comment>
<evidence type="ECO:0000313" key="2">
    <source>
        <dbReference type="Proteomes" id="UP000523447"/>
    </source>
</evidence>
<keyword evidence="2" id="KW-1185">Reference proteome</keyword>
<accession>A0A7X6RJ68</accession>
<protein>
    <submittedName>
        <fullName evidence="1">DUF488 family protein</fullName>
    </submittedName>
</protein>
<organism evidence="1 2">
    <name type="scientific">Nocardia veterana</name>
    <dbReference type="NCBI Taxonomy" id="132249"/>
    <lineage>
        <taxon>Bacteria</taxon>
        <taxon>Bacillati</taxon>
        <taxon>Actinomycetota</taxon>
        <taxon>Actinomycetes</taxon>
        <taxon>Mycobacteriales</taxon>
        <taxon>Nocardiaceae</taxon>
        <taxon>Nocardia</taxon>
    </lineage>
</organism>
<dbReference type="PANTHER" id="PTHR36849">
    <property type="entry name" value="CYTOPLASMIC PROTEIN-RELATED"/>
    <property type="match status" value="1"/>
</dbReference>
<dbReference type="Proteomes" id="UP000523447">
    <property type="component" value="Unassembled WGS sequence"/>
</dbReference>
<name>A0A7X6RJ68_9NOCA</name>
<dbReference type="AlphaFoldDB" id="A0A7X6RJ68"/>
<dbReference type="PANTHER" id="PTHR36849:SF1">
    <property type="entry name" value="CYTOPLASMIC PROTEIN"/>
    <property type="match status" value="1"/>
</dbReference>
<dbReference type="RefSeq" id="WP_040718797.1">
    <property type="nucleotide sequence ID" value="NZ_CAWPHS010000009.1"/>
</dbReference>
<proteinExistence type="predicted"/>
<evidence type="ECO:0000313" key="1">
    <source>
        <dbReference type="EMBL" id="NKY87353.1"/>
    </source>
</evidence>
<sequence length="131" mass="14934">MASARQQVRIRRIYDDPDPDDGARVLVDRIWPRGMRKEHAHLDEWCKQIAPSTELRKWYGHDPDRFEEFARRYHAELRDPEHAEALTHLRDLAAQGRLTLLSATKRIDISAAAVLADLIAELIADGSGGRG</sequence>